<dbReference type="AlphaFoldDB" id="A0A314ZP49"/>
<proteinExistence type="predicted"/>
<gene>
    <name evidence="2" type="ORF">Pyn_23730</name>
</gene>
<keyword evidence="3" id="KW-1185">Reference proteome</keyword>
<dbReference type="Proteomes" id="UP000250321">
    <property type="component" value="Unassembled WGS sequence"/>
</dbReference>
<feature type="region of interest" description="Disordered" evidence="1">
    <location>
        <begin position="1"/>
        <end position="22"/>
    </location>
</feature>
<evidence type="ECO:0000313" key="2">
    <source>
        <dbReference type="EMBL" id="PQQ19194.1"/>
    </source>
</evidence>
<feature type="region of interest" description="Disordered" evidence="1">
    <location>
        <begin position="36"/>
        <end position="66"/>
    </location>
</feature>
<name>A0A314ZP49_PRUYE</name>
<evidence type="ECO:0000256" key="1">
    <source>
        <dbReference type="SAM" id="MobiDB-lite"/>
    </source>
</evidence>
<evidence type="ECO:0000313" key="3">
    <source>
        <dbReference type="Proteomes" id="UP000250321"/>
    </source>
</evidence>
<protein>
    <submittedName>
        <fullName evidence="2">Uncharacterized protein</fullName>
    </submittedName>
</protein>
<comment type="caution">
    <text evidence="2">The sequence shown here is derived from an EMBL/GenBank/DDBJ whole genome shotgun (WGS) entry which is preliminary data.</text>
</comment>
<accession>A0A314ZP49</accession>
<organism evidence="2 3">
    <name type="scientific">Prunus yedoensis var. nudiflora</name>
    <dbReference type="NCBI Taxonomy" id="2094558"/>
    <lineage>
        <taxon>Eukaryota</taxon>
        <taxon>Viridiplantae</taxon>
        <taxon>Streptophyta</taxon>
        <taxon>Embryophyta</taxon>
        <taxon>Tracheophyta</taxon>
        <taxon>Spermatophyta</taxon>
        <taxon>Magnoliopsida</taxon>
        <taxon>eudicotyledons</taxon>
        <taxon>Gunneridae</taxon>
        <taxon>Pentapetalae</taxon>
        <taxon>rosids</taxon>
        <taxon>fabids</taxon>
        <taxon>Rosales</taxon>
        <taxon>Rosaceae</taxon>
        <taxon>Amygdaloideae</taxon>
        <taxon>Amygdaleae</taxon>
        <taxon>Prunus</taxon>
    </lineage>
</organism>
<feature type="compositionally biased region" description="Basic and acidic residues" evidence="1">
    <location>
        <begin position="1"/>
        <end position="11"/>
    </location>
</feature>
<dbReference type="EMBL" id="PJQY01000077">
    <property type="protein sequence ID" value="PQQ19194.1"/>
    <property type="molecule type" value="Genomic_DNA"/>
</dbReference>
<feature type="compositionally biased region" description="Basic and acidic residues" evidence="1">
    <location>
        <begin position="54"/>
        <end position="66"/>
    </location>
</feature>
<sequence>MWDMGKTRSRDNAGNTERMPERAWKLNWKLDLGCDTKSVTQGRNHGRYGSASVDEARGGKQRLGER</sequence>
<reference evidence="2 3" key="1">
    <citation type="submission" date="2018-02" db="EMBL/GenBank/DDBJ databases">
        <title>Draft genome of wild Prunus yedoensis var. nudiflora.</title>
        <authorList>
            <person name="Baek S."/>
            <person name="Kim J.-H."/>
            <person name="Choi K."/>
            <person name="Kim G.-B."/>
            <person name="Cho A."/>
            <person name="Jang H."/>
            <person name="Shin C.-H."/>
            <person name="Yu H.-J."/>
            <person name="Mun J.-H."/>
        </authorList>
    </citation>
    <scope>NUCLEOTIDE SEQUENCE [LARGE SCALE GENOMIC DNA]</scope>
    <source>
        <strain evidence="3">cv. Jeju island</strain>
        <tissue evidence="2">Leaf</tissue>
    </source>
</reference>